<dbReference type="InterPro" id="IPR001810">
    <property type="entry name" value="F-box_dom"/>
</dbReference>
<dbReference type="Gramene" id="Jr04_19990_p1">
    <property type="protein sequence ID" value="cds.Jr04_19990_p1"/>
    <property type="gene ID" value="Jr04_19990"/>
</dbReference>
<dbReference type="Pfam" id="PF01344">
    <property type="entry name" value="Kelch_1"/>
    <property type="match status" value="2"/>
</dbReference>
<accession>A0A2I4E0A4</accession>
<dbReference type="InterPro" id="IPR036047">
    <property type="entry name" value="F-box-like_dom_sf"/>
</dbReference>
<name>A0A2I4E0A4_JUGRE</name>
<keyword evidence="1" id="KW-1185">Reference proteome</keyword>
<evidence type="ECO:0000313" key="2">
    <source>
        <dbReference type="RefSeq" id="XP_018812830.1"/>
    </source>
</evidence>
<dbReference type="SMART" id="SM00256">
    <property type="entry name" value="FBOX"/>
    <property type="match status" value="1"/>
</dbReference>
<dbReference type="SUPFAM" id="SSF117281">
    <property type="entry name" value="Kelch motif"/>
    <property type="match status" value="1"/>
</dbReference>
<dbReference type="SMART" id="SM00612">
    <property type="entry name" value="Kelch"/>
    <property type="match status" value="2"/>
</dbReference>
<organism evidence="1 2">
    <name type="scientific">Juglans regia</name>
    <name type="common">English walnut</name>
    <dbReference type="NCBI Taxonomy" id="51240"/>
    <lineage>
        <taxon>Eukaryota</taxon>
        <taxon>Viridiplantae</taxon>
        <taxon>Streptophyta</taxon>
        <taxon>Embryophyta</taxon>
        <taxon>Tracheophyta</taxon>
        <taxon>Spermatophyta</taxon>
        <taxon>Magnoliopsida</taxon>
        <taxon>eudicotyledons</taxon>
        <taxon>Gunneridae</taxon>
        <taxon>Pentapetalae</taxon>
        <taxon>rosids</taxon>
        <taxon>fabids</taxon>
        <taxon>Fagales</taxon>
        <taxon>Juglandaceae</taxon>
        <taxon>Juglans</taxon>
    </lineage>
</organism>
<dbReference type="InterPro" id="IPR006652">
    <property type="entry name" value="Kelch_1"/>
</dbReference>
<evidence type="ECO:0000313" key="1">
    <source>
        <dbReference type="Proteomes" id="UP000235220"/>
    </source>
</evidence>
<dbReference type="PANTHER" id="PTHR46407:SF4">
    <property type="entry name" value="F-BOX DOMAIN-CONTAINING PROTEIN"/>
    <property type="match status" value="1"/>
</dbReference>
<dbReference type="AlphaFoldDB" id="A0A2I4E0A4"/>
<dbReference type="Pfam" id="PF00646">
    <property type="entry name" value="F-box"/>
    <property type="match status" value="1"/>
</dbReference>
<dbReference type="PANTHER" id="PTHR46407">
    <property type="entry name" value="OS02G0208700 PROTEIN"/>
    <property type="match status" value="1"/>
</dbReference>
<dbReference type="InterPro" id="IPR015915">
    <property type="entry name" value="Kelch-typ_b-propeller"/>
</dbReference>
<protein>
    <submittedName>
        <fullName evidence="2">F-box/kelch-repeat protein At1g15670-like</fullName>
    </submittedName>
</protein>
<dbReference type="SMR" id="A0A2I4E0A4"/>
<dbReference type="OrthoDB" id="191037at2759"/>
<gene>
    <name evidence="2" type="primary">LOC108985116</name>
</gene>
<dbReference type="GO" id="GO:2000762">
    <property type="term" value="P:regulation of phenylpropanoid metabolic process"/>
    <property type="evidence" value="ECO:0007669"/>
    <property type="project" value="InterPro"/>
</dbReference>
<dbReference type="GO" id="GO:0080037">
    <property type="term" value="P:negative regulation of cytokinin-activated signaling pathway"/>
    <property type="evidence" value="ECO:0007669"/>
    <property type="project" value="InterPro"/>
</dbReference>
<dbReference type="Proteomes" id="UP000235220">
    <property type="component" value="Chromosome 4"/>
</dbReference>
<proteinExistence type="predicted"/>
<dbReference type="InterPro" id="IPR044595">
    <property type="entry name" value="KMD1-4"/>
</dbReference>
<sequence length="342" mass="38228">MYISESIELIPGLPEELALECLSRLHFSTHGIAARVCHRWRDLLHSKDFYYHRKQTGHTRKAACLVQSLPVRSGSDETKPVGPPAYGVSVFDPISGIWDRIDPVPKYPNGFPLFCQVTSSEGKLVVMAGWDPVSYEPVKDVFVYDFTTRRWRKGKDMPQNRSFFAAGELDGRVFIAGGHDESKNALSSAWVYDVRRDEWAELVPMSQERDECEGVVIGSEFVVVSGYRTENQGGFEESAESYDLGTGQWKRVEHAWKATQCPKSCVGVGKDGKMFCWAESNSEVRVGACGIRLGRRTFLSGSAYQGGPQGFFLAEGQNRKPERIEVPDEFVGLVQSGCHVEI</sequence>
<dbReference type="SUPFAM" id="SSF81383">
    <property type="entry name" value="F-box domain"/>
    <property type="match status" value="1"/>
</dbReference>
<dbReference type="RefSeq" id="XP_018812830.1">
    <property type="nucleotide sequence ID" value="XM_018957285.2"/>
</dbReference>
<dbReference type="KEGG" id="jre:108985116"/>
<dbReference type="Gene3D" id="1.20.1280.50">
    <property type="match status" value="1"/>
</dbReference>
<reference evidence="2" key="1">
    <citation type="submission" date="2025-08" db="UniProtKB">
        <authorList>
            <consortium name="RefSeq"/>
        </authorList>
    </citation>
    <scope>IDENTIFICATION</scope>
    <source>
        <tissue evidence="2">Leaves</tissue>
    </source>
</reference>
<dbReference type="Gene3D" id="2.120.10.80">
    <property type="entry name" value="Kelch-type beta propeller"/>
    <property type="match status" value="1"/>
</dbReference>
<dbReference type="GeneID" id="108985116"/>
<dbReference type="CDD" id="cd22152">
    <property type="entry name" value="F-box_AtAFR-like"/>
    <property type="match status" value="1"/>
</dbReference>